<evidence type="ECO:0000256" key="5">
    <source>
        <dbReference type="SAM" id="MobiDB-lite"/>
    </source>
</evidence>
<dbReference type="PROSITE" id="PS50983">
    <property type="entry name" value="FE_B12_PBP"/>
    <property type="match status" value="1"/>
</dbReference>
<dbReference type="PANTHER" id="PTHR30532:SF21">
    <property type="entry name" value="SIDEROPHORE-BINDING LIPOPROTEIN YFIY-RELATED"/>
    <property type="match status" value="1"/>
</dbReference>
<sequence length="354" mass="37424">MEKKRSKYIGIAALILLTALGAAGCANRESGESSAAPSQSSAGAGGQTAEGQATEGPAASGQASPAESSGQPGELRRVKDMKGETEIPAAPQRIVDISGATEELLLLGFKPVGTANQDSLKPGGTPAYLQEELTETQLVGNYASGEANLEQITALKPDLIVSSAMFDNVYEQLTRIAPVFVIEDDPLSFAGWRGRLVQLGAALGQEEKAAQWQKAYDEKAKAIGERIRTEAGEDSFAVVVAFPNNLSVFSGTGLGDMLYADLELPRAPGVPAEGWGETISLEGLTNIDADRIFLQYMAGTEEELEGSVVWQNLKAVRGGHVYKLPNEEYYDMSFSPIGKERLLDAIADLAAPAS</sequence>
<feature type="chain" id="PRO_5045732351" evidence="6">
    <location>
        <begin position="29"/>
        <end position="354"/>
    </location>
</feature>
<keyword evidence="9" id="KW-1185">Reference proteome</keyword>
<evidence type="ECO:0000256" key="4">
    <source>
        <dbReference type="ARBA" id="ARBA00022729"/>
    </source>
</evidence>
<comment type="similarity">
    <text evidence="2">Belongs to the bacterial solute-binding protein 8 family.</text>
</comment>
<evidence type="ECO:0000259" key="7">
    <source>
        <dbReference type="PROSITE" id="PS50983"/>
    </source>
</evidence>
<dbReference type="PANTHER" id="PTHR30532">
    <property type="entry name" value="IRON III DICITRATE-BINDING PERIPLASMIC PROTEIN"/>
    <property type="match status" value="1"/>
</dbReference>
<name>A0ABW2FMN6_9BACL</name>
<evidence type="ECO:0000256" key="6">
    <source>
        <dbReference type="SAM" id="SignalP"/>
    </source>
</evidence>
<proteinExistence type="inferred from homology"/>
<gene>
    <name evidence="8" type="ORF">ACFQMJ_29755</name>
</gene>
<dbReference type="InterPro" id="IPR051313">
    <property type="entry name" value="Bact_iron-sidero_bind"/>
</dbReference>
<keyword evidence="4 6" id="KW-0732">Signal</keyword>
<evidence type="ECO:0000256" key="3">
    <source>
        <dbReference type="ARBA" id="ARBA00022448"/>
    </source>
</evidence>
<dbReference type="Proteomes" id="UP001596378">
    <property type="component" value="Unassembled WGS sequence"/>
</dbReference>
<dbReference type="Pfam" id="PF01497">
    <property type="entry name" value="Peripla_BP_2"/>
    <property type="match status" value="1"/>
</dbReference>
<dbReference type="RefSeq" id="WP_378050261.1">
    <property type="nucleotide sequence ID" value="NZ_JBHMDN010000025.1"/>
</dbReference>
<feature type="region of interest" description="Disordered" evidence="5">
    <location>
        <begin position="26"/>
        <end position="77"/>
    </location>
</feature>
<comment type="subcellular location">
    <subcellularLocation>
        <location evidence="1">Cell envelope</location>
    </subcellularLocation>
</comment>
<feature type="compositionally biased region" description="Polar residues" evidence="5">
    <location>
        <begin position="61"/>
        <end position="71"/>
    </location>
</feature>
<comment type="caution">
    <text evidence="8">The sequence shown here is derived from an EMBL/GenBank/DDBJ whole genome shotgun (WGS) entry which is preliminary data.</text>
</comment>
<protein>
    <submittedName>
        <fullName evidence="8">ABC transporter substrate-binding protein</fullName>
    </submittedName>
</protein>
<evidence type="ECO:0000256" key="1">
    <source>
        <dbReference type="ARBA" id="ARBA00004196"/>
    </source>
</evidence>
<evidence type="ECO:0000313" key="9">
    <source>
        <dbReference type="Proteomes" id="UP001596378"/>
    </source>
</evidence>
<feature type="domain" description="Fe/B12 periplasmic-binding" evidence="7">
    <location>
        <begin position="92"/>
        <end position="354"/>
    </location>
</feature>
<accession>A0ABW2FMN6</accession>
<feature type="compositionally biased region" description="Low complexity" evidence="5">
    <location>
        <begin position="26"/>
        <end position="42"/>
    </location>
</feature>
<dbReference type="InterPro" id="IPR002491">
    <property type="entry name" value="ABC_transptr_periplasmic_BD"/>
</dbReference>
<evidence type="ECO:0000256" key="2">
    <source>
        <dbReference type="ARBA" id="ARBA00008814"/>
    </source>
</evidence>
<organism evidence="8 9">
    <name type="scientific">Cohnella cellulosilytica</name>
    <dbReference type="NCBI Taxonomy" id="986710"/>
    <lineage>
        <taxon>Bacteria</taxon>
        <taxon>Bacillati</taxon>
        <taxon>Bacillota</taxon>
        <taxon>Bacilli</taxon>
        <taxon>Bacillales</taxon>
        <taxon>Paenibacillaceae</taxon>
        <taxon>Cohnella</taxon>
    </lineage>
</organism>
<reference evidence="9" key="1">
    <citation type="journal article" date="2019" name="Int. J. Syst. Evol. Microbiol.">
        <title>The Global Catalogue of Microorganisms (GCM) 10K type strain sequencing project: providing services to taxonomists for standard genome sequencing and annotation.</title>
        <authorList>
            <consortium name="The Broad Institute Genomics Platform"/>
            <consortium name="The Broad Institute Genome Sequencing Center for Infectious Disease"/>
            <person name="Wu L."/>
            <person name="Ma J."/>
        </authorList>
    </citation>
    <scope>NUCLEOTIDE SEQUENCE [LARGE SCALE GENOMIC DNA]</scope>
    <source>
        <strain evidence="9">KCTC 12907</strain>
    </source>
</reference>
<evidence type="ECO:0000313" key="8">
    <source>
        <dbReference type="EMBL" id="MFC7152742.1"/>
    </source>
</evidence>
<dbReference type="EMBL" id="JBHTAI010000025">
    <property type="protein sequence ID" value="MFC7152742.1"/>
    <property type="molecule type" value="Genomic_DNA"/>
</dbReference>
<feature type="signal peptide" evidence="6">
    <location>
        <begin position="1"/>
        <end position="28"/>
    </location>
</feature>
<dbReference type="PROSITE" id="PS51257">
    <property type="entry name" value="PROKAR_LIPOPROTEIN"/>
    <property type="match status" value="1"/>
</dbReference>
<dbReference type="Gene3D" id="3.40.50.1980">
    <property type="entry name" value="Nitrogenase molybdenum iron protein domain"/>
    <property type="match status" value="2"/>
</dbReference>
<dbReference type="SUPFAM" id="SSF53807">
    <property type="entry name" value="Helical backbone' metal receptor"/>
    <property type="match status" value="1"/>
</dbReference>
<keyword evidence="3" id="KW-0813">Transport</keyword>